<feature type="compositionally biased region" description="Acidic residues" evidence="1">
    <location>
        <begin position="84"/>
        <end position="93"/>
    </location>
</feature>
<evidence type="ECO:0000313" key="3">
    <source>
        <dbReference type="Proteomes" id="UP000775547"/>
    </source>
</evidence>
<gene>
    <name evidence="2" type="ORF">DXG03_001209</name>
</gene>
<accession>A0A9P7K6F2</accession>
<organism evidence="2 3">
    <name type="scientific">Asterophora parasitica</name>
    <dbReference type="NCBI Taxonomy" id="117018"/>
    <lineage>
        <taxon>Eukaryota</taxon>
        <taxon>Fungi</taxon>
        <taxon>Dikarya</taxon>
        <taxon>Basidiomycota</taxon>
        <taxon>Agaricomycotina</taxon>
        <taxon>Agaricomycetes</taxon>
        <taxon>Agaricomycetidae</taxon>
        <taxon>Agaricales</taxon>
        <taxon>Tricholomatineae</taxon>
        <taxon>Lyophyllaceae</taxon>
        <taxon>Asterophora</taxon>
    </lineage>
</organism>
<evidence type="ECO:0000313" key="2">
    <source>
        <dbReference type="EMBL" id="KAG5640106.1"/>
    </source>
</evidence>
<reference evidence="2" key="1">
    <citation type="submission" date="2020-07" db="EMBL/GenBank/DDBJ databases">
        <authorList>
            <person name="Nieuwenhuis M."/>
            <person name="Van De Peppel L.J.J."/>
        </authorList>
    </citation>
    <scope>NUCLEOTIDE SEQUENCE</scope>
    <source>
        <strain evidence="2">AP01</strain>
        <tissue evidence="2">Mycelium</tissue>
    </source>
</reference>
<feature type="region of interest" description="Disordered" evidence="1">
    <location>
        <begin position="19"/>
        <end position="115"/>
    </location>
</feature>
<proteinExistence type="predicted"/>
<evidence type="ECO:0000256" key="1">
    <source>
        <dbReference type="SAM" id="MobiDB-lite"/>
    </source>
</evidence>
<sequence>MARDNYVFCLCCNAEIPRSREREHRQRLNAPYTVPGPAGGPSQQRPITGSDIESDDSDAANTASPSLPATFDKDLPMLEANSPLDEEGNDIEPTEIFTAPEHQHGPSSDVDPDKADLLKQHWHPRAGWTEQWVIIDKSGTLARAVFADDDDEGEE</sequence>
<comment type="caution">
    <text evidence="2">The sequence shown here is derived from an EMBL/GenBank/DDBJ whole genome shotgun (WGS) entry which is preliminary data.</text>
</comment>
<dbReference type="EMBL" id="JABCKV010001207">
    <property type="protein sequence ID" value="KAG5640106.1"/>
    <property type="molecule type" value="Genomic_DNA"/>
</dbReference>
<name>A0A9P7K6F2_9AGAR</name>
<keyword evidence="3" id="KW-1185">Reference proteome</keyword>
<reference evidence="2" key="2">
    <citation type="submission" date="2021-10" db="EMBL/GenBank/DDBJ databases">
        <title>Phylogenomics reveals ancestral predisposition of the termite-cultivated fungus Termitomyces towards a domesticated lifestyle.</title>
        <authorList>
            <person name="Auxier B."/>
            <person name="Grum-Grzhimaylo A."/>
            <person name="Cardenas M.E."/>
            <person name="Lodge J.D."/>
            <person name="Laessoe T."/>
            <person name="Pedersen O."/>
            <person name="Smith M.E."/>
            <person name="Kuyper T.W."/>
            <person name="Franco-Molano E.A."/>
            <person name="Baroni T.J."/>
            <person name="Aanen D.K."/>
        </authorList>
    </citation>
    <scope>NUCLEOTIDE SEQUENCE</scope>
    <source>
        <strain evidence="2">AP01</strain>
        <tissue evidence="2">Mycelium</tissue>
    </source>
</reference>
<dbReference type="AlphaFoldDB" id="A0A9P7K6F2"/>
<dbReference type="Proteomes" id="UP000775547">
    <property type="component" value="Unassembled WGS sequence"/>
</dbReference>
<protein>
    <submittedName>
        <fullName evidence="2">Uncharacterized protein</fullName>
    </submittedName>
</protein>